<dbReference type="GO" id="GO:0035438">
    <property type="term" value="F:cyclic-di-GMP binding"/>
    <property type="evidence" value="ECO:0007669"/>
    <property type="project" value="InterPro"/>
</dbReference>
<feature type="compositionally biased region" description="Low complexity" evidence="4">
    <location>
        <begin position="17"/>
        <end position="31"/>
    </location>
</feature>
<evidence type="ECO:0000256" key="4">
    <source>
        <dbReference type="SAM" id="MobiDB-lite"/>
    </source>
</evidence>
<reference evidence="6" key="2">
    <citation type="submission" date="2020-09" db="EMBL/GenBank/DDBJ databases">
        <authorList>
            <person name="Sun Q."/>
            <person name="Sedlacek I."/>
        </authorList>
    </citation>
    <scope>NUCLEOTIDE SEQUENCE</scope>
    <source>
        <strain evidence="6">CCM 7897</strain>
    </source>
</reference>
<dbReference type="InterPro" id="IPR009875">
    <property type="entry name" value="PilZ_domain"/>
</dbReference>
<dbReference type="AlphaFoldDB" id="A0A917FB11"/>
<dbReference type="GO" id="GO:0007165">
    <property type="term" value="P:signal transduction"/>
    <property type="evidence" value="ECO:0007669"/>
    <property type="project" value="UniProtKB-KW"/>
</dbReference>
<accession>A0A917FB11</accession>
<proteinExistence type="inferred from homology"/>
<keyword evidence="7" id="KW-1185">Reference proteome</keyword>
<evidence type="ECO:0000256" key="1">
    <source>
        <dbReference type="ARBA" id="ARBA00023224"/>
    </source>
</evidence>
<dbReference type="Gene3D" id="2.40.10.220">
    <property type="entry name" value="predicted glycosyltransferase like domains"/>
    <property type="match status" value="1"/>
</dbReference>
<feature type="region of interest" description="Disordered" evidence="4">
    <location>
        <begin position="1"/>
        <end position="56"/>
    </location>
</feature>
<evidence type="ECO:0000259" key="5">
    <source>
        <dbReference type="PROSITE" id="PS50111"/>
    </source>
</evidence>
<dbReference type="PROSITE" id="PS50111">
    <property type="entry name" value="CHEMOTAXIS_TRANSDUC_2"/>
    <property type="match status" value="1"/>
</dbReference>
<comment type="similarity">
    <text evidence="2">Belongs to the methyl-accepting chemotaxis (MCP) protein family.</text>
</comment>
<feature type="domain" description="Methyl-accepting transducer" evidence="5">
    <location>
        <begin position="81"/>
        <end position="303"/>
    </location>
</feature>
<evidence type="ECO:0000313" key="7">
    <source>
        <dbReference type="Proteomes" id="UP000606044"/>
    </source>
</evidence>
<dbReference type="PRINTS" id="PR00260">
    <property type="entry name" value="CHEMTRNSDUCR"/>
</dbReference>
<dbReference type="PANTHER" id="PTHR32089">
    <property type="entry name" value="METHYL-ACCEPTING CHEMOTAXIS PROTEIN MCPB"/>
    <property type="match status" value="1"/>
</dbReference>
<organism evidence="6 7">
    <name type="scientific">Azorhizobium oxalatiphilum</name>
    <dbReference type="NCBI Taxonomy" id="980631"/>
    <lineage>
        <taxon>Bacteria</taxon>
        <taxon>Pseudomonadati</taxon>
        <taxon>Pseudomonadota</taxon>
        <taxon>Alphaproteobacteria</taxon>
        <taxon>Hyphomicrobiales</taxon>
        <taxon>Xanthobacteraceae</taxon>
        <taxon>Azorhizobium</taxon>
    </lineage>
</organism>
<dbReference type="InterPro" id="IPR004089">
    <property type="entry name" value="MCPsignal_dom"/>
</dbReference>
<evidence type="ECO:0000256" key="3">
    <source>
        <dbReference type="PROSITE-ProRule" id="PRU00284"/>
    </source>
</evidence>
<dbReference type="Pfam" id="PF07238">
    <property type="entry name" value="PilZ"/>
    <property type="match status" value="1"/>
</dbReference>
<name>A0A917FB11_9HYPH</name>
<dbReference type="Pfam" id="PF00015">
    <property type="entry name" value="MCPsignal"/>
    <property type="match status" value="1"/>
</dbReference>
<keyword evidence="1 3" id="KW-0807">Transducer</keyword>
<reference evidence="6" key="1">
    <citation type="journal article" date="2014" name="Int. J. Syst. Evol. Microbiol.">
        <title>Complete genome sequence of Corynebacterium casei LMG S-19264T (=DSM 44701T), isolated from a smear-ripened cheese.</title>
        <authorList>
            <consortium name="US DOE Joint Genome Institute (JGI-PGF)"/>
            <person name="Walter F."/>
            <person name="Albersmeier A."/>
            <person name="Kalinowski J."/>
            <person name="Ruckert C."/>
        </authorList>
    </citation>
    <scope>NUCLEOTIDE SEQUENCE</scope>
    <source>
        <strain evidence="6">CCM 7897</strain>
    </source>
</reference>
<gene>
    <name evidence="6" type="ORF">GCM10007301_27430</name>
</gene>
<sequence>MWGLRERKDRSSDKTGTKAGTTAETTTATAASHDAPLNGSALNGTPLNGLGLPAGHQQDEGELIQLLEADIRRAEGKLAHAGASMRAAAAAGVRDVDRIRRDSEDMTAETASAKENAAGLARAIGAFAETATEIGRQAQASGRLAGEAETANRDVTSATKDLQVAIGQIQAVVALIADIAGQTNLLALNASIEAARAGTAGAGFAVVASEVKALASETQKATKEISSKIERLDAAAKASSAAVARVSSTIAEISPVAARVADAVAGQVAAMNGIGRNAADVERFAQHVADRAQSIQSASDAAAQTGAEIERSTGAVASGVEEMARHLLSVLRQTSMGDRRRFERWPVELSGTVRYGGRHVPVKTLDLSMGGALLAATDPVLSAGTRLDLDLPGIGPVPGRVAAVSTLGCHVAFMQADHAGVKARLTSIAAEASEAITRAMTGAEAVRRTLEAAIAAGRIATDQLFDTVYRPLPETSPEQVENRALPFLEHALPPVQEPMLAEDRRLVFCVAVDINGYLPVHNAQYAKPQRKGDPAWNNANSRNRRIFDDRAGLLAARNTKPYLVQVYARQMGDSVVMMREVDAPIFVNGRHWGAFRTCYRM</sequence>
<dbReference type="SUPFAM" id="SSF141371">
    <property type="entry name" value="PilZ domain-like"/>
    <property type="match status" value="1"/>
</dbReference>
<dbReference type="InterPro" id="IPR004090">
    <property type="entry name" value="Chemotax_Me-accpt_rcpt"/>
</dbReference>
<evidence type="ECO:0000256" key="2">
    <source>
        <dbReference type="ARBA" id="ARBA00029447"/>
    </source>
</evidence>
<dbReference type="Gene3D" id="1.10.287.950">
    <property type="entry name" value="Methyl-accepting chemotaxis protein"/>
    <property type="match status" value="1"/>
</dbReference>
<dbReference type="EMBL" id="BMCT01000003">
    <property type="protein sequence ID" value="GGF66243.1"/>
    <property type="molecule type" value="Genomic_DNA"/>
</dbReference>
<dbReference type="SMART" id="SM00283">
    <property type="entry name" value="MA"/>
    <property type="match status" value="1"/>
</dbReference>
<comment type="caution">
    <text evidence="6">The sequence shown here is derived from an EMBL/GenBank/DDBJ whole genome shotgun (WGS) entry which is preliminary data.</text>
</comment>
<dbReference type="RefSeq" id="WP_188579398.1">
    <property type="nucleotide sequence ID" value="NZ_BMCT01000003.1"/>
</dbReference>
<evidence type="ECO:0000313" key="6">
    <source>
        <dbReference type="EMBL" id="GGF66243.1"/>
    </source>
</evidence>
<dbReference type="GO" id="GO:0004888">
    <property type="term" value="F:transmembrane signaling receptor activity"/>
    <property type="evidence" value="ECO:0007669"/>
    <property type="project" value="InterPro"/>
</dbReference>
<protein>
    <submittedName>
        <fullName evidence="6">Chemotaxis protein</fullName>
    </submittedName>
</protein>
<dbReference type="Proteomes" id="UP000606044">
    <property type="component" value="Unassembled WGS sequence"/>
</dbReference>
<feature type="compositionally biased region" description="Basic and acidic residues" evidence="4">
    <location>
        <begin position="1"/>
        <end position="16"/>
    </location>
</feature>
<feature type="compositionally biased region" description="Low complexity" evidence="4">
    <location>
        <begin position="41"/>
        <end position="55"/>
    </location>
</feature>
<dbReference type="PANTHER" id="PTHR32089:SF112">
    <property type="entry name" value="LYSOZYME-LIKE PROTEIN-RELATED"/>
    <property type="match status" value="1"/>
</dbReference>
<dbReference type="GO" id="GO:0006935">
    <property type="term" value="P:chemotaxis"/>
    <property type="evidence" value="ECO:0007669"/>
    <property type="project" value="InterPro"/>
</dbReference>
<dbReference type="GO" id="GO:0016020">
    <property type="term" value="C:membrane"/>
    <property type="evidence" value="ECO:0007669"/>
    <property type="project" value="InterPro"/>
</dbReference>
<dbReference type="SUPFAM" id="SSF58104">
    <property type="entry name" value="Methyl-accepting chemotaxis protein (MCP) signaling domain"/>
    <property type="match status" value="1"/>
</dbReference>